<evidence type="ECO:0000313" key="2">
    <source>
        <dbReference type="Proteomes" id="UP001464555"/>
    </source>
</evidence>
<dbReference type="EMBL" id="JBBYHR010000001">
    <property type="protein sequence ID" value="MEL1242792.1"/>
    <property type="molecule type" value="Genomic_DNA"/>
</dbReference>
<protein>
    <submittedName>
        <fullName evidence="1">Uncharacterized protein</fullName>
    </submittedName>
</protein>
<keyword evidence="2" id="KW-1185">Reference proteome</keyword>
<reference evidence="1 2" key="1">
    <citation type="submission" date="2024-04" db="EMBL/GenBank/DDBJ databases">
        <title>Flavobacterium sp. DGU11 16S ribosomal RNA gene Genome sequencing and assembly.</title>
        <authorList>
            <person name="Park S."/>
        </authorList>
    </citation>
    <scope>NUCLEOTIDE SEQUENCE [LARGE SCALE GENOMIC DNA]</scope>
    <source>
        <strain evidence="1 2">DGU11</strain>
    </source>
</reference>
<name>A0ABU9HRL4_9FLAO</name>
<proteinExistence type="predicted"/>
<comment type="caution">
    <text evidence="1">The sequence shown here is derived from an EMBL/GenBank/DDBJ whole genome shotgun (WGS) entry which is preliminary data.</text>
</comment>
<evidence type="ECO:0000313" key="1">
    <source>
        <dbReference type="EMBL" id="MEL1242792.1"/>
    </source>
</evidence>
<gene>
    <name evidence="1" type="ORF">AAEO56_00850</name>
</gene>
<organism evidence="1 2">
    <name type="scientific">Flavobacterium arundinis</name>
    <dbReference type="NCBI Taxonomy" id="3139143"/>
    <lineage>
        <taxon>Bacteria</taxon>
        <taxon>Pseudomonadati</taxon>
        <taxon>Bacteroidota</taxon>
        <taxon>Flavobacteriia</taxon>
        <taxon>Flavobacteriales</taxon>
        <taxon>Flavobacteriaceae</taxon>
        <taxon>Flavobacterium</taxon>
    </lineage>
</organism>
<accession>A0ABU9HRL4</accession>
<sequence>MDREYIRLPKTTIMPDSSRKKRTLNDDFWINLIHYHLLKFYREFNITELNDLIETEKVKPGRKHIEDLIKDYMKTWFENYDRRIFFEGIVVNLEPKVKYNQPGFYDIKFEHSDWINNDTLKLKYYSVECKNLNSYNPCINEYVFNASKKDGGVYRHFNGKYCQENNYGGMLGFVLAGDINKIKDALILKLKQPFDNSPEGDLIDDGIILDSIEGNNFTFNSKHRRLKDFFTLHHFLFKVYA</sequence>
<dbReference type="RefSeq" id="WP_341695117.1">
    <property type="nucleotide sequence ID" value="NZ_JBBYHR010000001.1"/>
</dbReference>
<dbReference type="Proteomes" id="UP001464555">
    <property type="component" value="Unassembled WGS sequence"/>
</dbReference>